<protein>
    <submittedName>
        <fullName evidence="1">Uncharacterized protein</fullName>
    </submittedName>
</protein>
<organism evidence="1">
    <name type="scientific">Cacopsylla melanoneura</name>
    <dbReference type="NCBI Taxonomy" id="428564"/>
    <lineage>
        <taxon>Eukaryota</taxon>
        <taxon>Metazoa</taxon>
        <taxon>Ecdysozoa</taxon>
        <taxon>Arthropoda</taxon>
        <taxon>Hexapoda</taxon>
        <taxon>Insecta</taxon>
        <taxon>Pterygota</taxon>
        <taxon>Neoptera</taxon>
        <taxon>Paraneoptera</taxon>
        <taxon>Hemiptera</taxon>
        <taxon>Sternorrhyncha</taxon>
        <taxon>Psylloidea</taxon>
        <taxon>Psyllidae</taxon>
        <taxon>Psyllinae</taxon>
        <taxon>Cacopsylla</taxon>
    </lineage>
</organism>
<dbReference type="EMBL" id="HBUF01019962">
    <property type="protein sequence ID" value="CAG6610861.1"/>
    <property type="molecule type" value="Transcribed_RNA"/>
</dbReference>
<dbReference type="EMBL" id="HBUF01019963">
    <property type="protein sequence ID" value="CAG6610863.1"/>
    <property type="molecule type" value="Transcribed_RNA"/>
</dbReference>
<reference evidence="1" key="1">
    <citation type="submission" date="2021-05" db="EMBL/GenBank/DDBJ databases">
        <authorList>
            <person name="Alioto T."/>
            <person name="Alioto T."/>
            <person name="Gomez Garrido J."/>
        </authorList>
    </citation>
    <scope>NUCLEOTIDE SEQUENCE</scope>
</reference>
<sequence>MWSIYLTELMWLDAMIKWKKERKKNSFILFIISFGFIPISGFIHAGRQGFCLIATCLISCVGFEFRQNMHCSVFCIRNSIQGGDEGGLLLVNLNKFLVYFV</sequence>
<dbReference type="AlphaFoldDB" id="A0A8D8LQR1"/>
<proteinExistence type="predicted"/>
<evidence type="ECO:0000313" key="1">
    <source>
        <dbReference type="EMBL" id="CAG6610863.1"/>
    </source>
</evidence>
<dbReference type="EMBL" id="HBUF01019961">
    <property type="protein sequence ID" value="CAG6610859.1"/>
    <property type="molecule type" value="Transcribed_RNA"/>
</dbReference>
<accession>A0A8D8LQR1</accession>
<name>A0A8D8LQR1_9HEMI</name>